<keyword evidence="2" id="KW-0808">Transferase</keyword>
<evidence type="ECO:0000259" key="1">
    <source>
        <dbReference type="Pfam" id="PF00535"/>
    </source>
</evidence>
<reference evidence="3" key="1">
    <citation type="submission" date="2016-11" db="EMBL/GenBank/DDBJ databases">
        <authorList>
            <person name="Varghese N."/>
            <person name="Submissions S."/>
        </authorList>
    </citation>
    <scope>NUCLEOTIDE SEQUENCE [LARGE SCALE GENOMIC DNA]</scope>
    <source>
        <strain evidence="3">DSM 18829</strain>
    </source>
</reference>
<evidence type="ECO:0000313" key="3">
    <source>
        <dbReference type="Proteomes" id="UP000184488"/>
    </source>
</evidence>
<dbReference type="SUPFAM" id="SSF53448">
    <property type="entry name" value="Nucleotide-diphospho-sugar transferases"/>
    <property type="match status" value="1"/>
</dbReference>
<dbReference type="OrthoDB" id="9802649at2"/>
<dbReference type="STRING" id="415425.SAMN05444363_1048"/>
<accession>A0A1M6CQV7</accession>
<protein>
    <submittedName>
        <fullName evidence="2">Glycosyltransferase involved in cell wall bisynthesis</fullName>
    </submittedName>
</protein>
<dbReference type="CDD" id="cd04196">
    <property type="entry name" value="GT_2_like_d"/>
    <property type="match status" value="1"/>
</dbReference>
<dbReference type="GO" id="GO:0016740">
    <property type="term" value="F:transferase activity"/>
    <property type="evidence" value="ECO:0007669"/>
    <property type="project" value="UniProtKB-KW"/>
</dbReference>
<dbReference type="PANTHER" id="PTHR43685:SF11">
    <property type="entry name" value="GLYCOSYLTRANSFERASE TAGX-RELATED"/>
    <property type="match status" value="1"/>
</dbReference>
<keyword evidence="3" id="KW-1185">Reference proteome</keyword>
<dbReference type="InterPro" id="IPR001173">
    <property type="entry name" value="Glyco_trans_2-like"/>
</dbReference>
<dbReference type="Gene3D" id="3.90.550.10">
    <property type="entry name" value="Spore Coat Polysaccharide Biosynthesis Protein SpsA, Chain A"/>
    <property type="match status" value="1"/>
</dbReference>
<feature type="domain" description="Glycosyltransferase 2-like" evidence="1">
    <location>
        <begin position="4"/>
        <end position="157"/>
    </location>
</feature>
<dbReference type="RefSeq" id="WP_073309254.1">
    <property type="nucleotide sequence ID" value="NZ_FQZI01000002.1"/>
</dbReference>
<dbReference type="Proteomes" id="UP000184488">
    <property type="component" value="Unassembled WGS sequence"/>
</dbReference>
<dbReference type="Pfam" id="PF00535">
    <property type="entry name" value="Glycos_transf_2"/>
    <property type="match status" value="1"/>
</dbReference>
<dbReference type="InterPro" id="IPR029044">
    <property type="entry name" value="Nucleotide-diphossugar_trans"/>
</dbReference>
<dbReference type="AlphaFoldDB" id="A0A1M6CQV7"/>
<proteinExistence type="predicted"/>
<gene>
    <name evidence="2" type="ORF">SAMN05444363_1048</name>
</gene>
<dbReference type="InterPro" id="IPR050834">
    <property type="entry name" value="Glycosyltransf_2"/>
</dbReference>
<dbReference type="PANTHER" id="PTHR43685">
    <property type="entry name" value="GLYCOSYLTRANSFERASE"/>
    <property type="match status" value="1"/>
</dbReference>
<sequence>MRVSVAICTYNGEQFLKEQLDSILNQSTKVDEIVVCDDKSTDKTLEILNNYKKQHPDIFHIHSNEINLRSVKNFEKAIKLCKGDIIFLSDQDDKWAIDKVSHYLEYFFTHSKINVLTSNGYCINENSEEEEKYSLWDIPQFLKESNVQVNYHTIISHISNIATGASMAFRKEIINDILPFPSSDIIHHDEWIALISSQQNKFELLQEKLFYYRIHTNQQVGSVFFEKSEKLKQSITSIYNLNTEKNTFTALKRRLRKLLSSYEKSIALSNIETKFKKHFISNSEDIKIEYYKTIKNMEKSFFFQTTLLKIKLKLKGQKINLD</sequence>
<organism evidence="2 3">
    <name type="scientific">Flavobacterium terrae</name>
    <dbReference type="NCBI Taxonomy" id="415425"/>
    <lineage>
        <taxon>Bacteria</taxon>
        <taxon>Pseudomonadati</taxon>
        <taxon>Bacteroidota</taxon>
        <taxon>Flavobacteriia</taxon>
        <taxon>Flavobacteriales</taxon>
        <taxon>Flavobacteriaceae</taxon>
        <taxon>Flavobacterium</taxon>
    </lineage>
</organism>
<dbReference type="EMBL" id="FQZI01000002">
    <property type="protein sequence ID" value="SHI63366.1"/>
    <property type="molecule type" value="Genomic_DNA"/>
</dbReference>
<evidence type="ECO:0000313" key="2">
    <source>
        <dbReference type="EMBL" id="SHI63366.1"/>
    </source>
</evidence>
<name>A0A1M6CQV7_9FLAO</name>